<dbReference type="OrthoDB" id="9802388at2"/>
<dbReference type="PANTHER" id="PTHR32071:SF29">
    <property type="entry name" value="PHOSPHOGLYCERATE TRANSPORT SYSTEM TRANSCRIPTIONAL REGULATORY PROTEIN PGTA"/>
    <property type="match status" value="1"/>
</dbReference>
<organism evidence="12">
    <name type="scientific">Aureimonas frigidaquae</name>
    <dbReference type="NCBI Taxonomy" id="424757"/>
    <lineage>
        <taxon>Bacteria</taxon>
        <taxon>Pseudomonadati</taxon>
        <taxon>Pseudomonadota</taxon>
        <taxon>Alphaproteobacteria</taxon>
        <taxon>Hyphomicrobiales</taxon>
        <taxon>Aurantimonadaceae</taxon>
        <taxon>Aureimonas</taxon>
    </lineage>
</organism>
<evidence type="ECO:0000256" key="4">
    <source>
        <dbReference type="ARBA" id="ARBA00023012"/>
    </source>
</evidence>
<dbReference type="Pfam" id="PF00158">
    <property type="entry name" value="Sigma54_activat"/>
    <property type="match status" value="1"/>
</dbReference>
<dbReference type="InterPro" id="IPR025662">
    <property type="entry name" value="Sigma_54_int_dom_ATP-bd_1"/>
</dbReference>
<dbReference type="InterPro" id="IPR002197">
    <property type="entry name" value="HTH_Fis"/>
</dbReference>
<evidence type="ECO:0000256" key="8">
    <source>
        <dbReference type="ARBA" id="ARBA00023163"/>
    </source>
</evidence>
<dbReference type="GO" id="GO:0006355">
    <property type="term" value="P:regulation of DNA-templated transcription"/>
    <property type="evidence" value="ECO:0007669"/>
    <property type="project" value="InterPro"/>
</dbReference>
<name>A0A0P0Z394_9HYPH</name>
<evidence type="ECO:0000256" key="6">
    <source>
        <dbReference type="ARBA" id="ARBA00023125"/>
    </source>
</evidence>
<evidence type="ECO:0000313" key="12">
    <source>
        <dbReference type="EMBL" id="BAT28564.1"/>
    </source>
</evidence>
<evidence type="ECO:0000256" key="9">
    <source>
        <dbReference type="PROSITE-ProRule" id="PRU00169"/>
    </source>
</evidence>
<dbReference type="InterPro" id="IPR002078">
    <property type="entry name" value="Sigma_54_int"/>
</dbReference>
<dbReference type="PROSITE" id="PS00688">
    <property type="entry name" value="SIGMA54_INTERACT_3"/>
    <property type="match status" value="1"/>
</dbReference>
<dbReference type="RefSeq" id="WP_062225958.1">
    <property type="nucleotide sequence ID" value="NZ_BBWR01000002.1"/>
</dbReference>
<keyword evidence="4" id="KW-0902">Two-component regulatory system</keyword>
<evidence type="ECO:0000256" key="5">
    <source>
        <dbReference type="ARBA" id="ARBA00023015"/>
    </source>
</evidence>
<dbReference type="InterPro" id="IPR011006">
    <property type="entry name" value="CheY-like_superfamily"/>
</dbReference>
<dbReference type="CDD" id="cd17549">
    <property type="entry name" value="REC_DctD-like"/>
    <property type="match status" value="1"/>
</dbReference>
<keyword evidence="5" id="KW-0805">Transcription regulation</keyword>
<dbReference type="InterPro" id="IPR025943">
    <property type="entry name" value="Sigma_54_int_dom_ATP-bd_2"/>
</dbReference>
<dbReference type="InterPro" id="IPR003593">
    <property type="entry name" value="AAA+_ATPase"/>
</dbReference>
<dbReference type="SMART" id="SM00382">
    <property type="entry name" value="AAA"/>
    <property type="match status" value="1"/>
</dbReference>
<dbReference type="InterPro" id="IPR001789">
    <property type="entry name" value="Sig_transdc_resp-reg_receiver"/>
</dbReference>
<keyword evidence="2" id="KW-0547">Nucleotide-binding</keyword>
<accession>A0A0P0Z394</accession>
<dbReference type="FunFam" id="3.40.50.2300:FF:000018">
    <property type="entry name" value="DNA-binding transcriptional regulator NtrC"/>
    <property type="match status" value="1"/>
</dbReference>
<dbReference type="Pfam" id="PF00072">
    <property type="entry name" value="Response_reg"/>
    <property type="match status" value="1"/>
</dbReference>
<feature type="domain" description="Response regulatory" evidence="11">
    <location>
        <begin position="6"/>
        <end position="120"/>
    </location>
</feature>
<dbReference type="Pfam" id="PF02954">
    <property type="entry name" value="HTH_8"/>
    <property type="match status" value="1"/>
</dbReference>
<dbReference type="PRINTS" id="PR01590">
    <property type="entry name" value="HTHFIS"/>
</dbReference>
<keyword evidence="1 9" id="KW-0597">Phosphoprotein</keyword>
<dbReference type="CDD" id="cd00009">
    <property type="entry name" value="AAA"/>
    <property type="match status" value="1"/>
</dbReference>
<dbReference type="PANTHER" id="PTHR32071">
    <property type="entry name" value="TRANSCRIPTIONAL REGULATORY PROTEIN"/>
    <property type="match status" value="1"/>
</dbReference>
<dbReference type="Gene3D" id="3.40.50.300">
    <property type="entry name" value="P-loop containing nucleotide triphosphate hydrolases"/>
    <property type="match status" value="1"/>
</dbReference>
<evidence type="ECO:0000256" key="3">
    <source>
        <dbReference type="ARBA" id="ARBA00022840"/>
    </source>
</evidence>
<dbReference type="Gene3D" id="1.10.8.60">
    <property type="match status" value="1"/>
</dbReference>
<dbReference type="Gene3D" id="1.10.10.60">
    <property type="entry name" value="Homeodomain-like"/>
    <property type="match status" value="1"/>
</dbReference>
<keyword evidence="8" id="KW-0804">Transcription</keyword>
<dbReference type="AlphaFoldDB" id="A0A0P0Z394"/>
<dbReference type="PROSITE" id="PS50110">
    <property type="entry name" value="RESPONSE_REGULATORY"/>
    <property type="match status" value="1"/>
</dbReference>
<dbReference type="InterPro" id="IPR027417">
    <property type="entry name" value="P-loop_NTPase"/>
</dbReference>
<dbReference type="SUPFAM" id="SSF52540">
    <property type="entry name" value="P-loop containing nucleoside triphosphate hydrolases"/>
    <property type="match status" value="1"/>
</dbReference>
<dbReference type="PROSITE" id="PS50045">
    <property type="entry name" value="SIGMA54_INTERACT_4"/>
    <property type="match status" value="1"/>
</dbReference>
<evidence type="ECO:0000256" key="7">
    <source>
        <dbReference type="ARBA" id="ARBA00023159"/>
    </source>
</evidence>
<dbReference type="InterPro" id="IPR009057">
    <property type="entry name" value="Homeodomain-like_sf"/>
</dbReference>
<dbReference type="PROSITE" id="PS00675">
    <property type="entry name" value="SIGMA54_INTERACT_1"/>
    <property type="match status" value="1"/>
</dbReference>
<keyword evidence="6" id="KW-0238">DNA-binding</keyword>
<evidence type="ECO:0000259" key="10">
    <source>
        <dbReference type="PROSITE" id="PS50045"/>
    </source>
</evidence>
<dbReference type="InterPro" id="IPR025944">
    <property type="entry name" value="Sigma_54_int_dom_CS"/>
</dbReference>
<protein>
    <submittedName>
        <fullName evidence="12">Two component, sigma-54 specific, transcriptional regulator, Fis family</fullName>
    </submittedName>
</protein>
<keyword evidence="7" id="KW-0010">Activator</keyword>
<dbReference type="SUPFAM" id="SSF52172">
    <property type="entry name" value="CheY-like"/>
    <property type="match status" value="1"/>
</dbReference>
<evidence type="ECO:0000256" key="2">
    <source>
        <dbReference type="ARBA" id="ARBA00022741"/>
    </source>
</evidence>
<dbReference type="Gene3D" id="3.40.50.2300">
    <property type="match status" value="1"/>
</dbReference>
<dbReference type="GO" id="GO:0000160">
    <property type="term" value="P:phosphorelay signal transduction system"/>
    <property type="evidence" value="ECO:0007669"/>
    <property type="project" value="UniProtKB-KW"/>
</dbReference>
<dbReference type="SUPFAM" id="SSF46689">
    <property type="entry name" value="Homeodomain-like"/>
    <property type="match status" value="1"/>
</dbReference>
<sequence length="446" mass="49021">MTACGRVVMVDDDVSVLDAWREVLEIEGLEVSAFADGAKALATLGPSCDAIVLSDVRMPGMSGMDLAAAVRTLDPELPVILMTGHGDIPMAVEAMRKGVWDFLEKPADPVHLIETSRRALDYRRLVLENRHLRQAKDGATWATRLIGDSRQMQALRQRLERVAAASADVLVHGQTGTGKEVVARALHDFGNRKGRFVAINCGAIPESMIEAELFGHEAGAFTNANERRIGQVEYASGGTLFLDEIESMPLVAQVRMLRVLQERRIVRLGSNAERPVDIRVIAATKADLHALAAEGRFRADLAFRLDIARIELPPLAQRRDDILPLFEHFLRLAALREGIAPPSIPAALARDLEGRDWPGNVRELRNVAERFCLGLEDVPDMPVAVDFGDDRRLDVQMDRFEATLIADALARNSGRIGETAAMLGISRKTLYLKMRRHALSAADATP</sequence>
<feature type="domain" description="Sigma-54 factor interaction" evidence="10">
    <location>
        <begin position="145"/>
        <end position="373"/>
    </location>
</feature>
<dbReference type="Pfam" id="PF25601">
    <property type="entry name" value="AAA_lid_14"/>
    <property type="match status" value="1"/>
</dbReference>
<feature type="modified residue" description="4-aspartylphosphate" evidence="9">
    <location>
        <position position="55"/>
    </location>
</feature>
<dbReference type="EMBL" id="LC066377">
    <property type="protein sequence ID" value="BAT28564.1"/>
    <property type="molecule type" value="Genomic_DNA"/>
</dbReference>
<dbReference type="GO" id="GO:0005524">
    <property type="term" value="F:ATP binding"/>
    <property type="evidence" value="ECO:0007669"/>
    <property type="project" value="UniProtKB-KW"/>
</dbReference>
<dbReference type="FunFam" id="3.40.50.300:FF:000006">
    <property type="entry name" value="DNA-binding transcriptional regulator NtrC"/>
    <property type="match status" value="1"/>
</dbReference>
<dbReference type="InterPro" id="IPR058031">
    <property type="entry name" value="AAA_lid_NorR"/>
</dbReference>
<reference evidence="12" key="1">
    <citation type="journal article" date="2015" name="Proc. Natl. Acad. Sci. U.S.A.">
        <title>Bacterial clade with the ribosomal RNA operon on a small plasmid rather than the chromosome.</title>
        <authorList>
            <person name="Anda M."/>
            <person name="Ohtsubo Y."/>
            <person name="Okubo T."/>
            <person name="Sugawara M."/>
            <person name="Nagata Y."/>
            <person name="Tsuda M."/>
            <person name="Minamisawa K."/>
            <person name="Mitsui H."/>
        </authorList>
    </citation>
    <scope>NUCLEOTIDE SEQUENCE</scope>
    <source>
        <strain evidence="12">JCM 14755</strain>
    </source>
</reference>
<dbReference type="SMART" id="SM00448">
    <property type="entry name" value="REC"/>
    <property type="match status" value="1"/>
</dbReference>
<dbReference type="GO" id="GO:0043565">
    <property type="term" value="F:sequence-specific DNA binding"/>
    <property type="evidence" value="ECO:0007669"/>
    <property type="project" value="InterPro"/>
</dbReference>
<keyword evidence="3" id="KW-0067">ATP-binding</keyword>
<proteinExistence type="predicted"/>
<evidence type="ECO:0000259" key="11">
    <source>
        <dbReference type="PROSITE" id="PS50110"/>
    </source>
</evidence>
<evidence type="ECO:0000256" key="1">
    <source>
        <dbReference type="ARBA" id="ARBA00022553"/>
    </source>
</evidence>
<dbReference type="PROSITE" id="PS00676">
    <property type="entry name" value="SIGMA54_INTERACT_2"/>
    <property type="match status" value="1"/>
</dbReference>